<dbReference type="Pfam" id="PF00370">
    <property type="entry name" value="FGGY_N"/>
    <property type="match status" value="1"/>
</dbReference>
<dbReference type="PIRSF" id="PIRSF000538">
    <property type="entry name" value="GlpK"/>
    <property type="match status" value="1"/>
</dbReference>
<evidence type="ECO:0000256" key="1">
    <source>
        <dbReference type="ARBA" id="ARBA00009156"/>
    </source>
</evidence>
<dbReference type="Pfam" id="PF02782">
    <property type="entry name" value="FGGY_C"/>
    <property type="match status" value="1"/>
</dbReference>
<dbReference type="PANTHER" id="PTHR43095:SF2">
    <property type="entry name" value="GLUCONOKINASE"/>
    <property type="match status" value="1"/>
</dbReference>
<dbReference type="InterPro" id="IPR018484">
    <property type="entry name" value="FGGY_N"/>
</dbReference>
<dbReference type="InterPro" id="IPR050406">
    <property type="entry name" value="FGGY_Carb_Kinase"/>
</dbReference>
<keyword evidence="7" id="KW-1185">Reference proteome</keyword>
<evidence type="ECO:0000313" key="6">
    <source>
        <dbReference type="EMBL" id="GAA4799126.1"/>
    </source>
</evidence>
<dbReference type="PANTHER" id="PTHR43095">
    <property type="entry name" value="SUGAR KINASE"/>
    <property type="match status" value="1"/>
</dbReference>
<accession>A0ABP9BV96</accession>
<protein>
    <submittedName>
        <fullName evidence="6">FGGY-family carbohydrate kinase</fullName>
    </submittedName>
</protein>
<feature type="domain" description="Carbohydrate kinase FGGY N-terminal" evidence="4">
    <location>
        <begin position="4"/>
        <end position="241"/>
    </location>
</feature>
<comment type="similarity">
    <text evidence="1">Belongs to the FGGY kinase family.</text>
</comment>
<dbReference type="RefSeq" id="WP_345232623.1">
    <property type="nucleotide sequence ID" value="NZ_BAABIQ010000040.1"/>
</dbReference>
<dbReference type="InterPro" id="IPR018485">
    <property type="entry name" value="FGGY_C"/>
</dbReference>
<evidence type="ECO:0000256" key="2">
    <source>
        <dbReference type="ARBA" id="ARBA00022679"/>
    </source>
</evidence>
<dbReference type="EMBL" id="BAABIQ010000040">
    <property type="protein sequence ID" value="GAA4799126.1"/>
    <property type="molecule type" value="Genomic_DNA"/>
</dbReference>
<comment type="caution">
    <text evidence="6">The sequence shown here is derived from an EMBL/GenBank/DDBJ whole genome shotgun (WGS) entry which is preliminary data.</text>
</comment>
<evidence type="ECO:0000313" key="7">
    <source>
        <dbReference type="Proteomes" id="UP001501411"/>
    </source>
</evidence>
<keyword evidence="2" id="KW-0808">Transferase</keyword>
<reference evidence="7" key="1">
    <citation type="journal article" date="2019" name="Int. J. Syst. Evol. Microbiol.">
        <title>The Global Catalogue of Microorganisms (GCM) 10K type strain sequencing project: providing services to taxonomists for standard genome sequencing and annotation.</title>
        <authorList>
            <consortium name="The Broad Institute Genomics Platform"/>
            <consortium name="The Broad Institute Genome Sequencing Center for Infectious Disease"/>
            <person name="Wu L."/>
            <person name="Ma J."/>
        </authorList>
    </citation>
    <scope>NUCLEOTIDE SEQUENCE [LARGE SCALE GENOMIC DNA]</scope>
    <source>
        <strain evidence="7">JCM 18200</strain>
    </source>
</reference>
<sequence>MNTYVIGIDVGTQGVRVALIQANGTVAASASRTFPLTAKSREEQSPLIWWDHTLLALQEIRKKTKNTIKATEIKAIATTSTSGTVIPIDRSNEPLHHALMYSDKRSVEEGTYCRMLAKQYQPKGFTAFSASCGLPKILWFTKHFPEKSAAVHRWIHAADFITGRLSGQYHITDYTNALKTGYDVSHHQWPTYVTEQLVPVHWLQKVVPSGTVIGTLQPTLAQQLDLPNLAVVVGLTDGCASQMASGAICPGDWNTTIGTTMVIKGVTKTPIIDPTDSIYSHRHPEGFWMPGGASNTGADWVSTDFNASDLAALNQQAERLIPSPYLAWPLKQQGERFPFVSPQARGFAPEKLSKEALYTANMEGVAYIERYAYEIIEKLAGEPVNAVFTAGGGSNSDAWLRIRSSVLNKPIYKCRESSGVLGAAICAASKTIFNSVTEAVEQMTHREKEIYPEATLIDTYEENYRQFIQLLINKQYLAI</sequence>
<name>A0ABP9BV96_9SPHI</name>
<evidence type="ECO:0000259" key="5">
    <source>
        <dbReference type="Pfam" id="PF02782"/>
    </source>
</evidence>
<proteinExistence type="inferred from homology"/>
<dbReference type="InterPro" id="IPR000577">
    <property type="entry name" value="Carb_kinase_FGGY"/>
</dbReference>
<dbReference type="GO" id="GO:0016301">
    <property type="term" value="F:kinase activity"/>
    <property type="evidence" value="ECO:0007669"/>
    <property type="project" value="UniProtKB-KW"/>
</dbReference>
<feature type="domain" description="Carbohydrate kinase FGGY C-terminal" evidence="5">
    <location>
        <begin position="255"/>
        <end position="428"/>
    </location>
</feature>
<gene>
    <name evidence="6" type="ORF">GCM10023231_29850</name>
</gene>
<organism evidence="6 7">
    <name type="scientific">Olivibacter ginsenosidimutans</name>
    <dbReference type="NCBI Taxonomy" id="1176537"/>
    <lineage>
        <taxon>Bacteria</taxon>
        <taxon>Pseudomonadati</taxon>
        <taxon>Bacteroidota</taxon>
        <taxon>Sphingobacteriia</taxon>
        <taxon>Sphingobacteriales</taxon>
        <taxon>Sphingobacteriaceae</taxon>
        <taxon>Olivibacter</taxon>
    </lineage>
</organism>
<dbReference type="InterPro" id="IPR043129">
    <property type="entry name" value="ATPase_NBD"/>
</dbReference>
<evidence type="ECO:0000259" key="4">
    <source>
        <dbReference type="Pfam" id="PF00370"/>
    </source>
</evidence>
<keyword evidence="3 6" id="KW-0418">Kinase</keyword>
<dbReference type="SUPFAM" id="SSF53067">
    <property type="entry name" value="Actin-like ATPase domain"/>
    <property type="match status" value="2"/>
</dbReference>
<evidence type="ECO:0000256" key="3">
    <source>
        <dbReference type="ARBA" id="ARBA00022777"/>
    </source>
</evidence>
<dbReference type="Proteomes" id="UP001501411">
    <property type="component" value="Unassembled WGS sequence"/>
</dbReference>
<dbReference type="Gene3D" id="3.30.420.40">
    <property type="match status" value="2"/>
</dbReference>
<dbReference type="CDD" id="cd07783">
    <property type="entry name" value="ASKHA_NBD_FGGY_SePSK_AtXK1-like"/>
    <property type="match status" value="1"/>
</dbReference>